<evidence type="ECO:0000313" key="1">
    <source>
        <dbReference type="EMBL" id="AUM14325.1"/>
    </source>
</evidence>
<protein>
    <submittedName>
        <fullName evidence="1">Uncharacterized protein</fullName>
    </submittedName>
</protein>
<gene>
    <name evidence="1" type="ORF">Kalk_18675</name>
</gene>
<dbReference type="AlphaFoldDB" id="A0A2K9LSA3"/>
<dbReference type="Proteomes" id="UP000235116">
    <property type="component" value="Chromosome"/>
</dbReference>
<proteinExistence type="predicted"/>
<name>A0A2K9LSA3_9GAMM</name>
<dbReference type="EMBL" id="CP022684">
    <property type="protein sequence ID" value="AUM14325.1"/>
    <property type="molecule type" value="Genomic_DNA"/>
</dbReference>
<dbReference type="KEGG" id="kak:Kalk_18675"/>
<accession>A0A2K9LSA3</accession>
<organism evidence="1 2">
    <name type="scientific">Ketobacter alkanivorans</name>
    <dbReference type="NCBI Taxonomy" id="1917421"/>
    <lineage>
        <taxon>Bacteria</taxon>
        <taxon>Pseudomonadati</taxon>
        <taxon>Pseudomonadota</taxon>
        <taxon>Gammaproteobacteria</taxon>
        <taxon>Pseudomonadales</taxon>
        <taxon>Ketobacteraceae</taxon>
        <taxon>Ketobacter</taxon>
    </lineage>
</organism>
<keyword evidence="2" id="KW-1185">Reference proteome</keyword>
<sequence length="61" mass="6640">MDSNGCARTQLPLDKTNIRVEYHGDPAPAAEIKPTTAQQIAAPDGWLQRMMQNKGKESGSD</sequence>
<reference evidence="2" key="1">
    <citation type="submission" date="2017-08" db="EMBL/GenBank/DDBJ databases">
        <title>Direct submision.</title>
        <authorList>
            <person name="Kim S.-J."/>
            <person name="Rhee S.-K."/>
        </authorList>
    </citation>
    <scope>NUCLEOTIDE SEQUENCE [LARGE SCALE GENOMIC DNA]</scope>
    <source>
        <strain evidence="2">GI5</strain>
    </source>
</reference>
<dbReference type="RefSeq" id="WP_101895699.1">
    <property type="nucleotide sequence ID" value="NZ_CP022684.1"/>
</dbReference>
<evidence type="ECO:0000313" key="2">
    <source>
        <dbReference type="Proteomes" id="UP000235116"/>
    </source>
</evidence>